<keyword evidence="2" id="KW-0597">Phosphoprotein</keyword>
<feature type="region of interest" description="Disordered" evidence="4">
    <location>
        <begin position="1"/>
        <end position="24"/>
    </location>
</feature>
<dbReference type="ExpressionAtlas" id="A0A178UR31">
    <property type="expression patterns" value="baseline"/>
</dbReference>
<dbReference type="Proteomes" id="UP000078284">
    <property type="component" value="Chromosome 5"/>
</dbReference>
<evidence type="ECO:0000313" key="6">
    <source>
        <dbReference type="Proteomes" id="UP000078284"/>
    </source>
</evidence>
<protein>
    <submittedName>
        <fullName evidence="5">Uncharacterized protein</fullName>
    </submittedName>
</protein>
<name>A0A178UR31_ARATH</name>
<dbReference type="PANTHER" id="PTHR14150">
    <property type="entry name" value="U3 SMALL NUCLEOLAR RNA-ASSOCIATED PROTEIN 14"/>
    <property type="match status" value="1"/>
</dbReference>
<evidence type="ECO:0000256" key="2">
    <source>
        <dbReference type="ARBA" id="ARBA00022553"/>
    </source>
</evidence>
<organism evidence="5 6">
    <name type="scientific">Arabidopsis thaliana</name>
    <name type="common">Mouse-ear cress</name>
    <dbReference type="NCBI Taxonomy" id="3702"/>
    <lineage>
        <taxon>Eukaryota</taxon>
        <taxon>Viridiplantae</taxon>
        <taxon>Streptophyta</taxon>
        <taxon>Embryophyta</taxon>
        <taxon>Tracheophyta</taxon>
        <taxon>Spermatophyta</taxon>
        <taxon>Magnoliopsida</taxon>
        <taxon>eudicotyledons</taxon>
        <taxon>Gunneridae</taxon>
        <taxon>Pentapetalae</taxon>
        <taxon>rosids</taxon>
        <taxon>malvids</taxon>
        <taxon>Brassicales</taxon>
        <taxon>Brassicaceae</taxon>
        <taxon>Camelineae</taxon>
        <taxon>Arabidopsis</taxon>
    </lineage>
</organism>
<evidence type="ECO:0000313" key="5">
    <source>
        <dbReference type="EMBL" id="OAO96369.1"/>
    </source>
</evidence>
<dbReference type="PANTHER" id="PTHR14150:SF12">
    <property type="entry name" value="U3 SMALL NUCLEOLAR RNA-ASSOCIATED PROTEIN 14 HOMOLOG A"/>
    <property type="match status" value="1"/>
</dbReference>
<feature type="compositionally biased region" description="Basic and acidic residues" evidence="4">
    <location>
        <begin position="48"/>
        <end position="61"/>
    </location>
</feature>
<feature type="region of interest" description="Disordered" evidence="4">
    <location>
        <begin position="39"/>
        <end position="77"/>
    </location>
</feature>
<comment type="subcellular location">
    <subcellularLocation>
        <location evidence="1">Nucleus</location>
        <location evidence="1">Nucleolus</location>
    </subcellularLocation>
</comment>
<dbReference type="GO" id="GO:0032040">
    <property type="term" value="C:small-subunit processome"/>
    <property type="evidence" value="ECO:0007669"/>
    <property type="project" value="InterPro"/>
</dbReference>
<feature type="compositionally biased region" description="Acidic residues" evidence="4">
    <location>
        <begin position="62"/>
        <end position="73"/>
    </location>
</feature>
<evidence type="ECO:0000256" key="1">
    <source>
        <dbReference type="ARBA" id="ARBA00004604"/>
    </source>
</evidence>
<evidence type="ECO:0000256" key="4">
    <source>
        <dbReference type="SAM" id="MobiDB-lite"/>
    </source>
</evidence>
<sequence length="153" mass="17512">MGEKRRTTSKTLAKNNKRKGPYLPNSILKIIANEKRPLYEYEEGVPEEESKKNNRYDRDETVESNDDDEAEGDDDRHTRMLQGLTGMPSAAFQAYPESEGKGLISVEDLLAPLEGKPWFNDLYMRINGCGKILSLLFMHLCISQNEKDWKGKL</sequence>
<gene>
    <name evidence="5" type="ordered locus">AXX17_At5g33950</name>
</gene>
<comment type="caution">
    <text evidence="5">The sequence shown here is derived from an EMBL/GenBank/DDBJ whole genome shotgun (WGS) entry which is preliminary data.</text>
</comment>
<dbReference type="InterPro" id="IPR006709">
    <property type="entry name" value="SSU_processome_Utp14"/>
</dbReference>
<proteinExistence type="predicted"/>
<keyword evidence="3" id="KW-0539">Nucleus</keyword>
<dbReference type="AlphaFoldDB" id="A0A178UR31"/>
<reference evidence="6" key="1">
    <citation type="journal article" date="2016" name="Proc. Natl. Acad. Sci. U.S.A.">
        <title>Chromosome-level assembly of Arabidopsis thaliana Ler reveals the extent of translocation and inversion polymorphisms.</title>
        <authorList>
            <person name="Zapata L."/>
            <person name="Ding J."/>
            <person name="Willing E.M."/>
            <person name="Hartwig B."/>
            <person name="Bezdan D."/>
            <person name="Jiao W.B."/>
            <person name="Patel V."/>
            <person name="Velikkakam James G."/>
            <person name="Koornneef M."/>
            <person name="Ossowski S."/>
            <person name="Schneeberger K."/>
        </authorList>
    </citation>
    <scope>NUCLEOTIDE SEQUENCE [LARGE SCALE GENOMIC DNA]</scope>
    <source>
        <strain evidence="6">cv. Landsberg erecta</strain>
    </source>
</reference>
<evidence type="ECO:0000256" key="3">
    <source>
        <dbReference type="ARBA" id="ARBA00023242"/>
    </source>
</evidence>
<dbReference type="EMBL" id="LUHQ01000005">
    <property type="protein sequence ID" value="OAO96369.1"/>
    <property type="molecule type" value="Genomic_DNA"/>
</dbReference>
<accession>A0A178UR31</accession>
<dbReference type="GO" id="GO:0006364">
    <property type="term" value="P:rRNA processing"/>
    <property type="evidence" value="ECO:0007669"/>
    <property type="project" value="InterPro"/>
</dbReference>